<keyword evidence="10 15" id="KW-0460">Magnesium</keyword>
<keyword evidence="8 15" id="KW-0547">Nucleotide-binding</keyword>
<dbReference type="InterPro" id="IPR045060">
    <property type="entry name" value="Phe-tRNA-ligase_IIc_bsu"/>
</dbReference>
<dbReference type="Gene3D" id="2.40.50.140">
    <property type="entry name" value="Nucleic acid-binding proteins"/>
    <property type="match status" value="1"/>
</dbReference>
<dbReference type="SMART" id="SM00874">
    <property type="entry name" value="B5"/>
    <property type="match status" value="1"/>
</dbReference>
<comment type="similarity">
    <text evidence="2 15">Belongs to the phenylalanyl-tRNA synthetase beta subunit family. Type 1 subfamily.</text>
</comment>
<evidence type="ECO:0000256" key="12">
    <source>
        <dbReference type="ARBA" id="ARBA00022917"/>
    </source>
</evidence>
<feature type="binding site" evidence="15">
    <location>
        <position position="514"/>
    </location>
    <ligand>
        <name>Mg(2+)</name>
        <dbReference type="ChEBI" id="CHEBI:18420"/>
        <note>shared with alpha subunit</note>
    </ligand>
</feature>
<dbReference type="GO" id="GO:0004826">
    <property type="term" value="F:phenylalanine-tRNA ligase activity"/>
    <property type="evidence" value="ECO:0007669"/>
    <property type="project" value="UniProtKB-EC"/>
</dbReference>
<evidence type="ECO:0000256" key="11">
    <source>
        <dbReference type="ARBA" id="ARBA00022884"/>
    </source>
</evidence>
<comment type="subcellular location">
    <subcellularLocation>
        <location evidence="1 15">Cytoplasm</location>
    </subcellularLocation>
</comment>
<evidence type="ECO:0000256" key="4">
    <source>
        <dbReference type="ARBA" id="ARBA00022490"/>
    </source>
</evidence>
<evidence type="ECO:0000256" key="13">
    <source>
        <dbReference type="ARBA" id="ARBA00023146"/>
    </source>
</evidence>
<sequence>MPKKLLTNIKESVSKCCKKIKKSYLCDLTKNNTKTAMRISYNWLKQFIKTDWTSEQTASLLTDLGLEVEGVEKYQSVKGGLEGIVVGHVLTCVQHPNADRLKVTTVDLGTGTPVQIVCGASNVAAGQKVPVATIGTTLYDKDGNSFQIKKGKIRDQESHGMICAEDELGLGTSHDGIMVLDDKYAPGTPASKVFNIENDEVFEIGLTPNRADAMSHWGVARDLRAGMLQTNAHAELMTPSVSSFRVDKRTLKMDIKVEDSKLAPRYCGVTISEIAVKESPEWLQNRLKSIGITPKNNIVDVTNYVMHELGQPLHAFDAAKVKGNKVIVKTVPAGTKFTTLDDVERTLHEEDLMICDENGPMCIAGVFGGKNSGVSENTTSIFLESAYFNPVCIRKSAKRHGLNTDASFRFERGIDPTITEYALKRAALLIQEVAGGEITSDIVDIYPKKLEDFPVFLNFAKATKIIGQELPKETIKKILVSLDIKVNSVSDAGLGLVIPSYRVDVQREIDVIEEILRVYGYNNINFSKKFNATVANSPRTEDYKVQNVIANQLNSQGFNEMMANSLTTPDYIQLSESLKEEFNVMIMNPLSNDLSAMRQSLLFSGLEAVSYNINRRNSDLKLFEFGKSYHKLPSGTDERKHLTLFTTGNRLAESWGTPQKPSDFFLFKGYVNAILERLGISKTNNRPVESDVFAEGIAIAVGNDIVVELGTIKKPILKHFGIKQEVLFADFNWNLILKLISNKIKFTEIPKYPEVRRDLALLVDNSVAFDSIYNIARQTEKALLKDINLFDVYEGKNLPEGKKSYAVSFVIQDASKTLTDAQIDKIMGKLQNNFASELGATLR</sequence>
<dbReference type="SUPFAM" id="SSF46955">
    <property type="entry name" value="Putative DNA-binding domain"/>
    <property type="match status" value="1"/>
</dbReference>
<dbReference type="SUPFAM" id="SSF50249">
    <property type="entry name" value="Nucleic acid-binding proteins"/>
    <property type="match status" value="1"/>
</dbReference>
<dbReference type="Gene3D" id="3.30.930.10">
    <property type="entry name" value="Bira Bifunctional Protein, Domain 2"/>
    <property type="match status" value="1"/>
</dbReference>
<name>A0ABW1PKC8_9FLAO</name>
<protein>
    <recommendedName>
        <fullName evidence="15">Phenylalanine--tRNA ligase beta subunit</fullName>
        <ecNumber evidence="15">6.1.1.20</ecNumber>
    </recommendedName>
    <alternativeName>
        <fullName evidence="15">Phenylalanyl-tRNA synthetase beta subunit</fullName>
        <shortName evidence="15">PheRS</shortName>
    </alternativeName>
</protein>
<dbReference type="InterPro" id="IPR036690">
    <property type="entry name" value="Fdx_antiC-bd_sf"/>
</dbReference>
<dbReference type="InterPro" id="IPR045864">
    <property type="entry name" value="aa-tRNA-synth_II/BPL/LPL"/>
</dbReference>
<reference evidence="21" key="1">
    <citation type="journal article" date="2019" name="Int. J. Syst. Evol. Microbiol.">
        <title>The Global Catalogue of Microorganisms (GCM) 10K type strain sequencing project: providing services to taxonomists for standard genome sequencing and annotation.</title>
        <authorList>
            <consortium name="The Broad Institute Genomics Platform"/>
            <consortium name="The Broad Institute Genome Sequencing Center for Infectious Disease"/>
            <person name="Wu L."/>
            <person name="Ma J."/>
        </authorList>
    </citation>
    <scope>NUCLEOTIDE SEQUENCE [LARGE SCALE GENOMIC DNA]</scope>
    <source>
        <strain evidence="21">CCUG 49679</strain>
    </source>
</reference>
<dbReference type="InterPro" id="IPR041616">
    <property type="entry name" value="PheRS_beta_core"/>
</dbReference>
<evidence type="ECO:0000256" key="1">
    <source>
        <dbReference type="ARBA" id="ARBA00004496"/>
    </source>
</evidence>
<organism evidence="20 21">
    <name type="scientific">Flavobacterium qiangtangense</name>
    <dbReference type="NCBI Taxonomy" id="1442595"/>
    <lineage>
        <taxon>Bacteria</taxon>
        <taxon>Pseudomonadati</taxon>
        <taxon>Bacteroidota</taxon>
        <taxon>Flavobacteriia</taxon>
        <taxon>Flavobacteriales</taxon>
        <taxon>Flavobacteriaceae</taxon>
        <taxon>Flavobacterium</taxon>
    </lineage>
</organism>
<dbReference type="Pfam" id="PF03484">
    <property type="entry name" value="B5"/>
    <property type="match status" value="1"/>
</dbReference>
<dbReference type="InterPro" id="IPR009061">
    <property type="entry name" value="DNA-bd_dom_put_sf"/>
</dbReference>
<dbReference type="InterPro" id="IPR005147">
    <property type="entry name" value="tRNA_synthase_B5-dom"/>
</dbReference>
<evidence type="ECO:0000313" key="21">
    <source>
        <dbReference type="Proteomes" id="UP001596287"/>
    </source>
</evidence>
<evidence type="ECO:0000259" key="18">
    <source>
        <dbReference type="PROSITE" id="PS51447"/>
    </source>
</evidence>
<dbReference type="InterPro" id="IPR033714">
    <property type="entry name" value="tRNA_bind_bactPheRS"/>
</dbReference>
<evidence type="ECO:0000256" key="8">
    <source>
        <dbReference type="ARBA" id="ARBA00022741"/>
    </source>
</evidence>
<dbReference type="CDD" id="cd00769">
    <property type="entry name" value="PheRS_beta_core"/>
    <property type="match status" value="1"/>
</dbReference>
<comment type="catalytic activity">
    <reaction evidence="14 15">
        <text>tRNA(Phe) + L-phenylalanine + ATP = L-phenylalanyl-tRNA(Phe) + AMP + diphosphate + H(+)</text>
        <dbReference type="Rhea" id="RHEA:19413"/>
        <dbReference type="Rhea" id="RHEA-COMP:9668"/>
        <dbReference type="Rhea" id="RHEA-COMP:9699"/>
        <dbReference type="ChEBI" id="CHEBI:15378"/>
        <dbReference type="ChEBI" id="CHEBI:30616"/>
        <dbReference type="ChEBI" id="CHEBI:33019"/>
        <dbReference type="ChEBI" id="CHEBI:58095"/>
        <dbReference type="ChEBI" id="CHEBI:78442"/>
        <dbReference type="ChEBI" id="CHEBI:78531"/>
        <dbReference type="ChEBI" id="CHEBI:456215"/>
        <dbReference type="EC" id="6.1.1.20"/>
    </reaction>
</comment>
<proteinExistence type="inferred from homology"/>
<keyword evidence="7 15" id="KW-0479">Metal-binding</keyword>
<comment type="caution">
    <text evidence="20">The sequence shown here is derived from an EMBL/GenBank/DDBJ whole genome shotgun (WGS) entry which is preliminary data.</text>
</comment>
<dbReference type="InterPro" id="IPR005146">
    <property type="entry name" value="B3/B4_tRNA-bd"/>
</dbReference>
<dbReference type="SMART" id="SM00873">
    <property type="entry name" value="B3_4"/>
    <property type="match status" value="1"/>
</dbReference>
<keyword evidence="9 15" id="KW-0067">ATP-binding</keyword>
<dbReference type="PROSITE" id="PS51483">
    <property type="entry name" value="B5"/>
    <property type="match status" value="1"/>
</dbReference>
<dbReference type="InterPro" id="IPR005121">
    <property type="entry name" value="Fdx_antiC-bd"/>
</dbReference>
<keyword evidence="4 15" id="KW-0963">Cytoplasm</keyword>
<feature type="binding site" evidence="15">
    <location>
        <position position="510"/>
    </location>
    <ligand>
        <name>Mg(2+)</name>
        <dbReference type="ChEBI" id="CHEBI:18420"/>
        <note>shared with alpha subunit</note>
    </ligand>
</feature>
<evidence type="ECO:0000256" key="16">
    <source>
        <dbReference type="PROSITE-ProRule" id="PRU00209"/>
    </source>
</evidence>
<dbReference type="InterPro" id="IPR020825">
    <property type="entry name" value="Phe-tRNA_synthase-like_B3/B4"/>
</dbReference>
<dbReference type="PROSITE" id="PS50886">
    <property type="entry name" value="TRBD"/>
    <property type="match status" value="1"/>
</dbReference>
<evidence type="ECO:0000259" key="17">
    <source>
        <dbReference type="PROSITE" id="PS50886"/>
    </source>
</evidence>
<feature type="binding site" evidence="15">
    <location>
        <position position="504"/>
    </location>
    <ligand>
        <name>Mg(2+)</name>
        <dbReference type="ChEBI" id="CHEBI:18420"/>
        <note>shared with alpha subunit</note>
    </ligand>
</feature>
<dbReference type="HAMAP" id="MF_00283">
    <property type="entry name" value="Phe_tRNA_synth_beta1"/>
    <property type="match status" value="1"/>
</dbReference>
<dbReference type="Gene3D" id="3.30.56.10">
    <property type="match status" value="2"/>
</dbReference>
<gene>
    <name evidence="15 20" type="primary">pheT</name>
    <name evidence="20" type="ORF">ACFPVY_05455</name>
</gene>
<evidence type="ECO:0000256" key="5">
    <source>
        <dbReference type="ARBA" id="ARBA00022555"/>
    </source>
</evidence>
<evidence type="ECO:0000256" key="3">
    <source>
        <dbReference type="ARBA" id="ARBA00011209"/>
    </source>
</evidence>
<dbReference type="NCBIfam" id="NF045760">
    <property type="entry name" value="YtpR"/>
    <property type="match status" value="1"/>
</dbReference>
<evidence type="ECO:0000259" key="19">
    <source>
        <dbReference type="PROSITE" id="PS51483"/>
    </source>
</evidence>
<dbReference type="SMART" id="SM00896">
    <property type="entry name" value="FDX-ACB"/>
    <property type="match status" value="1"/>
</dbReference>
<evidence type="ECO:0000256" key="14">
    <source>
        <dbReference type="ARBA" id="ARBA00049255"/>
    </source>
</evidence>
<dbReference type="PROSITE" id="PS51447">
    <property type="entry name" value="FDX_ACB"/>
    <property type="match status" value="1"/>
</dbReference>
<keyword evidence="6 15" id="KW-0436">Ligase</keyword>
<feature type="binding site" evidence="15">
    <location>
        <position position="513"/>
    </location>
    <ligand>
        <name>Mg(2+)</name>
        <dbReference type="ChEBI" id="CHEBI:18420"/>
        <note>shared with alpha subunit</note>
    </ligand>
</feature>
<dbReference type="SUPFAM" id="SSF56037">
    <property type="entry name" value="PheT/TilS domain"/>
    <property type="match status" value="1"/>
</dbReference>
<keyword evidence="21" id="KW-1185">Reference proteome</keyword>
<evidence type="ECO:0000256" key="15">
    <source>
        <dbReference type="HAMAP-Rule" id="MF_00283"/>
    </source>
</evidence>
<dbReference type="Pfam" id="PF01588">
    <property type="entry name" value="tRNA_bind"/>
    <property type="match status" value="1"/>
</dbReference>
<keyword evidence="13 15" id="KW-0030">Aminoacyl-tRNA synthetase</keyword>
<dbReference type="Gene3D" id="3.30.70.380">
    <property type="entry name" value="Ferrodoxin-fold anticodon-binding domain"/>
    <property type="match status" value="1"/>
</dbReference>
<dbReference type="InterPro" id="IPR012340">
    <property type="entry name" value="NA-bd_OB-fold"/>
</dbReference>
<comment type="cofactor">
    <cofactor evidence="15">
        <name>Mg(2+)</name>
        <dbReference type="ChEBI" id="CHEBI:18420"/>
    </cofactor>
    <text evidence="15">Binds 2 magnesium ions per tetramer.</text>
</comment>
<dbReference type="PANTHER" id="PTHR10947:SF0">
    <property type="entry name" value="PHENYLALANINE--TRNA LIGASE BETA SUBUNIT"/>
    <property type="match status" value="1"/>
</dbReference>
<dbReference type="RefSeq" id="WP_379790927.1">
    <property type="nucleotide sequence ID" value="NZ_JBHSQB010000004.1"/>
</dbReference>
<keyword evidence="12 15" id="KW-0648">Protein biosynthesis</keyword>
<dbReference type="EC" id="6.1.1.20" evidence="15"/>
<evidence type="ECO:0000313" key="20">
    <source>
        <dbReference type="EMBL" id="MFC6096085.1"/>
    </source>
</evidence>
<accession>A0ABW1PKC8</accession>
<dbReference type="Gene3D" id="3.50.40.10">
    <property type="entry name" value="Phenylalanyl-trna Synthetase, Chain B, domain 3"/>
    <property type="match status" value="1"/>
</dbReference>
<dbReference type="InterPro" id="IPR002547">
    <property type="entry name" value="tRNA-bd_dom"/>
</dbReference>
<evidence type="ECO:0000256" key="2">
    <source>
        <dbReference type="ARBA" id="ARBA00008653"/>
    </source>
</evidence>
<dbReference type="EMBL" id="JBHSQB010000004">
    <property type="protein sequence ID" value="MFC6096085.1"/>
    <property type="molecule type" value="Genomic_DNA"/>
</dbReference>
<feature type="domain" description="B5" evidence="19">
    <location>
        <begin position="450"/>
        <end position="526"/>
    </location>
</feature>
<evidence type="ECO:0000256" key="7">
    <source>
        <dbReference type="ARBA" id="ARBA00022723"/>
    </source>
</evidence>
<evidence type="ECO:0000256" key="9">
    <source>
        <dbReference type="ARBA" id="ARBA00022840"/>
    </source>
</evidence>
<dbReference type="CDD" id="cd02796">
    <property type="entry name" value="tRNA_bind_bactPheRS"/>
    <property type="match status" value="1"/>
</dbReference>
<dbReference type="Pfam" id="PF03147">
    <property type="entry name" value="FDX-ACB"/>
    <property type="match status" value="1"/>
</dbReference>
<dbReference type="SUPFAM" id="SSF55681">
    <property type="entry name" value="Class II aaRS and biotin synthetases"/>
    <property type="match status" value="1"/>
</dbReference>
<dbReference type="Pfam" id="PF17759">
    <property type="entry name" value="tRNA_synthFbeta"/>
    <property type="match status" value="1"/>
</dbReference>
<comment type="subunit">
    <text evidence="3 15">Tetramer of two alpha and two beta subunits.</text>
</comment>
<dbReference type="Proteomes" id="UP001596287">
    <property type="component" value="Unassembled WGS sequence"/>
</dbReference>
<keyword evidence="5 16" id="KW-0820">tRNA-binding</keyword>
<dbReference type="PANTHER" id="PTHR10947">
    <property type="entry name" value="PHENYLALANYL-TRNA SYNTHETASE BETA CHAIN AND LEUCINE-RICH REPEAT-CONTAINING PROTEIN 47"/>
    <property type="match status" value="1"/>
</dbReference>
<keyword evidence="11 16" id="KW-0694">RNA-binding</keyword>
<dbReference type="Pfam" id="PF03483">
    <property type="entry name" value="B3_4"/>
    <property type="match status" value="1"/>
</dbReference>
<feature type="domain" description="TRNA-binding" evidence="17">
    <location>
        <begin position="78"/>
        <end position="191"/>
    </location>
</feature>
<dbReference type="SUPFAM" id="SSF54991">
    <property type="entry name" value="Anticodon-binding domain of PheRS"/>
    <property type="match status" value="1"/>
</dbReference>
<dbReference type="NCBIfam" id="TIGR00472">
    <property type="entry name" value="pheT_bact"/>
    <property type="match status" value="1"/>
</dbReference>
<feature type="domain" description="FDX-ACB" evidence="18">
    <location>
        <begin position="750"/>
        <end position="843"/>
    </location>
</feature>
<dbReference type="InterPro" id="IPR004532">
    <property type="entry name" value="Phe-tRNA-ligase_IIc_bsu_bact"/>
</dbReference>
<evidence type="ECO:0000256" key="10">
    <source>
        <dbReference type="ARBA" id="ARBA00022842"/>
    </source>
</evidence>
<evidence type="ECO:0000256" key="6">
    <source>
        <dbReference type="ARBA" id="ARBA00022598"/>
    </source>
</evidence>